<dbReference type="InterPro" id="IPR006881">
    <property type="entry name" value="RepA_C"/>
</dbReference>
<name>A0A379IBZ4_PROVU</name>
<dbReference type="Proteomes" id="UP000254331">
    <property type="component" value="Unassembled WGS sequence"/>
</dbReference>
<dbReference type="AlphaFoldDB" id="A0A379IBZ4"/>
<organism evidence="1 2">
    <name type="scientific">Proteus vulgaris</name>
    <dbReference type="NCBI Taxonomy" id="585"/>
    <lineage>
        <taxon>Bacteria</taxon>
        <taxon>Pseudomonadati</taxon>
        <taxon>Pseudomonadota</taxon>
        <taxon>Gammaproteobacteria</taxon>
        <taxon>Enterobacterales</taxon>
        <taxon>Morganellaceae</taxon>
        <taxon>Proteus</taxon>
    </lineage>
</organism>
<gene>
    <name evidence="1" type="ORF">NCTC10376_04146</name>
</gene>
<sequence length="313" mass="35677">MAVNDDNSDVSKATGLSARHRKLIEDFWEIEKETARKAGALGVITRVMAQATLPHVDPKLPPGMLYSRSTGLLTLNIAPTTSKYGVPFGTIPRIVLAWICTEAVKTNSRTLLLGHSQREFLEKIQLHSNGRDIARMREQCMRLFRAVVSVEYETDEGEGSRRLPITNSDTIFWHRNANVQSLWQSELELTEQFFNEVKAHPVPVDLRVYHALSKSPMAMDIYTWLTYRMFVLRASGKRVARVPWVGLMKQLGANYADTPEGLRAFRFQFRKRLREVLLFYPEAHGHVKDEGTHLMLTPCQLHLPGPDAMPRLL</sequence>
<reference evidence="1 2" key="1">
    <citation type="submission" date="2018-06" db="EMBL/GenBank/DDBJ databases">
        <authorList>
            <consortium name="Pathogen Informatics"/>
            <person name="Doyle S."/>
        </authorList>
    </citation>
    <scope>NUCLEOTIDE SEQUENCE [LARGE SCALE GENOMIC DNA]</scope>
    <source>
        <strain evidence="1 2">NCTC10376</strain>
    </source>
</reference>
<dbReference type="EMBL" id="UGTW01000004">
    <property type="protein sequence ID" value="SUD29823.1"/>
    <property type="molecule type" value="Genomic_DNA"/>
</dbReference>
<proteinExistence type="predicted"/>
<dbReference type="RefSeq" id="WP_220272367.1">
    <property type="nucleotide sequence ID" value="NZ_UGTW01000004.1"/>
</dbReference>
<evidence type="ECO:0000313" key="1">
    <source>
        <dbReference type="EMBL" id="SUD29823.1"/>
    </source>
</evidence>
<evidence type="ECO:0000313" key="2">
    <source>
        <dbReference type="Proteomes" id="UP000254331"/>
    </source>
</evidence>
<dbReference type="Pfam" id="PF04796">
    <property type="entry name" value="RepA_C"/>
    <property type="match status" value="1"/>
</dbReference>
<protein>
    <submittedName>
        <fullName evidence="1">Plasmid encoded RepA protein</fullName>
    </submittedName>
</protein>
<accession>A0A379IBZ4</accession>